<keyword evidence="6" id="KW-1185">Reference proteome</keyword>
<keyword evidence="3" id="KW-0411">Iron-sulfur</keyword>
<dbReference type="PANTHER" id="PTHR23026">
    <property type="entry name" value="NADPH NITROREDUCTASE"/>
    <property type="match status" value="1"/>
</dbReference>
<dbReference type="InterPro" id="IPR029479">
    <property type="entry name" value="Nitroreductase"/>
</dbReference>
<evidence type="ECO:0000256" key="3">
    <source>
        <dbReference type="ARBA" id="ARBA00023014"/>
    </source>
</evidence>
<dbReference type="SUPFAM" id="SSF54862">
    <property type="entry name" value="4Fe-4S ferredoxins"/>
    <property type="match status" value="1"/>
</dbReference>
<dbReference type="RefSeq" id="WP_006966639.1">
    <property type="nucleotide sequence ID" value="NZ_APJX01000006.1"/>
</dbReference>
<dbReference type="InterPro" id="IPR017900">
    <property type="entry name" value="4Fe4S_Fe_S_CS"/>
</dbReference>
<proteinExistence type="predicted"/>
<dbReference type="PROSITE" id="PS51379">
    <property type="entry name" value="4FE4S_FER_2"/>
    <property type="match status" value="2"/>
</dbReference>
<keyword evidence="2" id="KW-0408">Iron</keyword>
<reference evidence="5 6" key="1">
    <citation type="journal article" date="2013" name="Genome Announc.">
        <title>Draft Genome Sequence of Desulfotignum phosphitoxidans DSM 13687 Strain FiPS-3.</title>
        <authorList>
            <person name="Poehlein A."/>
            <person name="Daniel R."/>
            <person name="Simeonova D.D."/>
        </authorList>
    </citation>
    <scope>NUCLEOTIDE SEQUENCE [LARGE SCALE GENOMIC DNA]</scope>
    <source>
        <strain evidence="5 6">DSM 13687</strain>
    </source>
</reference>
<dbReference type="InterPro" id="IPR017896">
    <property type="entry name" value="4Fe4S_Fe-S-bd"/>
</dbReference>
<organism evidence="5 6">
    <name type="scientific">Desulfotignum phosphitoxidans DSM 13687</name>
    <dbReference type="NCBI Taxonomy" id="1286635"/>
    <lineage>
        <taxon>Bacteria</taxon>
        <taxon>Pseudomonadati</taxon>
        <taxon>Thermodesulfobacteriota</taxon>
        <taxon>Desulfobacteria</taxon>
        <taxon>Desulfobacterales</taxon>
        <taxon>Desulfobacteraceae</taxon>
        <taxon>Desulfotignum</taxon>
    </lineage>
</organism>
<dbReference type="Pfam" id="PF13237">
    <property type="entry name" value="Fer4_10"/>
    <property type="match status" value="1"/>
</dbReference>
<dbReference type="PROSITE" id="PS00198">
    <property type="entry name" value="4FE4S_FER_1"/>
    <property type="match status" value="2"/>
</dbReference>
<evidence type="ECO:0000313" key="6">
    <source>
        <dbReference type="Proteomes" id="UP000014216"/>
    </source>
</evidence>
<name>S0FUR8_9BACT</name>
<feature type="domain" description="4Fe-4S ferredoxin-type" evidence="4">
    <location>
        <begin position="6"/>
        <end position="35"/>
    </location>
</feature>
<dbReference type="Proteomes" id="UP000014216">
    <property type="component" value="Unassembled WGS sequence"/>
</dbReference>
<dbReference type="InterPro" id="IPR000415">
    <property type="entry name" value="Nitroreductase-like"/>
</dbReference>
<dbReference type="Gene3D" id="3.40.109.10">
    <property type="entry name" value="NADH Oxidase"/>
    <property type="match status" value="1"/>
</dbReference>
<dbReference type="GO" id="GO:0016491">
    <property type="term" value="F:oxidoreductase activity"/>
    <property type="evidence" value="ECO:0007669"/>
    <property type="project" value="InterPro"/>
</dbReference>
<evidence type="ECO:0000256" key="1">
    <source>
        <dbReference type="ARBA" id="ARBA00022723"/>
    </source>
</evidence>
<dbReference type="GO" id="GO:0051536">
    <property type="term" value="F:iron-sulfur cluster binding"/>
    <property type="evidence" value="ECO:0007669"/>
    <property type="project" value="UniProtKB-KW"/>
</dbReference>
<dbReference type="EMBL" id="APJX01000006">
    <property type="protein sequence ID" value="EMS78838.1"/>
    <property type="molecule type" value="Genomic_DNA"/>
</dbReference>
<gene>
    <name evidence="5" type="ORF">Dpo_6c00370</name>
</gene>
<dbReference type="Pfam" id="PF00881">
    <property type="entry name" value="Nitroreductase"/>
    <property type="match status" value="1"/>
</dbReference>
<sequence length="306" mass="33203">MSLTSAFVNIDPDRCTGCGTCVRVCPSDIISLENRTAHAAPDTDAAKCLVCGHCMAACPESAIHIPALDPSQNRFFAFDLDPAWLAPGTGIPTSDLARLICSRRSCRHYKQTPVEKETLQDLIRLAVFAPSGTNSQAWTFTCLTSRSQVLVLGNAIKDFFKRLNKKAENGLLRKALALVGAKTLDHYYRNYYESVKTAILQMETQNRDRLFHGAPAIILIGSSPGASCPKEDALLAAGNILLGAHTMGLGTCLIGYVVAPMTADRSIQKKLGIPASETIHAAVALGYPKETYQRITGRKRPVIRMI</sequence>
<protein>
    <submittedName>
        <fullName evidence="5">Nitroreductase family protein</fullName>
    </submittedName>
</protein>
<dbReference type="GO" id="GO:0046872">
    <property type="term" value="F:metal ion binding"/>
    <property type="evidence" value="ECO:0007669"/>
    <property type="project" value="UniProtKB-KW"/>
</dbReference>
<dbReference type="OrthoDB" id="368873at2"/>
<evidence type="ECO:0000256" key="2">
    <source>
        <dbReference type="ARBA" id="ARBA00023004"/>
    </source>
</evidence>
<dbReference type="InterPro" id="IPR050627">
    <property type="entry name" value="Nitroreductase/BluB"/>
</dbReference>
<feature type="domain" description="4Fe-4S ferredoxin-type" evidence="4">
    <location>
        <begin position="39"/>
        <end position="68"/>
    </location>
</feature>
<accession>S0FUR8</accession>
<evidence type="ECO:0000259" key="4">
    <source>
        <dbReference type="PROSITE" id="PS51379"/>
    </source>
</evidence>
<dbReference type="PATRIC" id="fig|1286635.3.peg.2905"/>
<keyword evidence="1" id="KW-0479">Metal-binding</keyword>
<dbReference type="AlphaFoldDB" id="S0FUR8"/>
<dbReference type="SUPFAM" id="SSF55469">
    <property type="entry name" value="FMN-dependent nitroreductase-like"/>
    <property type="match status" value="1"/>
</dbReference>
<evidence type="ECO:0000313" key="5">
    <source>
        <dbReference type="EMBL" id="EMS78838.1"/>
    </source>
</evidence>
<comment type="caution">
    <text evidence="5">The sequence shown here is derived from an EMBL/GenBank/DDBJ whole genome shotgun (WGS) entry which is preliminary data.</text>
</comment>
<dbReference type="Gene3D" id="3.30.70.20">
    <property type="match status" value="1"/>
</dbReference>
<dbReference type="PANTHER" id="PTHR23026:SF124">
    <property type="entry name" value="NITROREDUCTASE FD-NR2"/>
    <property type="match status" value="1"/>
</dbReference>